<keyword evidence="2 6" id="KW-0812">Transmembrane</keyword>
<evidence type="ECO:0000256" key="1">
    <source>
        <dbReference type="ARBA" id="ARBA00004141"/>
    </source>
</evidence>
<evidence type="ECO:0000256" key="3">
    <source>
        <dbReference type="ARBA" id="ARBA00022989"/>
    </source>
</evidence>
<name>A0ABW4PZE6_9MICO</name>
<feature type="transmembrane region" description="Helical" evidence="6">
    <location>
        <begin position="126"/>
        <end position="146"/>
    </location>
</feature>
<feature type="transmembrane region" description="Helical" evidence="6">
    <location>
        <begin position="301"/>
        <end position="324"/>
    </location>
</feature>
<dbReference type="Proteomes" id="UP001597280">
    <property type="component" value="Unassembled WGS sequence"/>
</dbReference>
<comment type="subcellular location">
    <subcellularLocation>
        <location evidence="1">Membrane</location>
        <topology evidence="1">Multi-pass membrane protein</topology>
    </subcellularLocation>
</comment>
<dbReference type="InterPro" id="IPR004254">
    <property type="entry name" value="AdipoR/HlyIII-related"/>
</dbReference>
<feature type="transmembrane region" description="Helical" evidence="6">
    <location>
        <begin position="193"/>
        <end position="209"/>
    </location>
</feature>
<feature type="transmembrane region" description="Helical" evidence="6">
    <location>
        <begin position="242"/>
        <end position="262"/>
    </location>
</feature>
<feature type="compositionally biased region" description="Polar residues" evidence="5">
    <location>
        <begin position="1"/>
        <end position="14"/>
    </location>
</feature>
<evidence type="ECO:0000256" key="4">
    <source>
        <dbReference type="ARBA" id="ARBA00023136"/>
    </source>
</evidence>
<dbReference type="EMBL" id="JBHUFL010000002">
    <property type="protein sequence ID" value="MFD1835440.1"/>
    <property type="molecule type" value="Genomic_DNA"/>
</dbReference>
<feature type="transmembrane region" description="Helical" evidence="6">
    <location>
        <begin position="152"/>
        <end position="172"/>
    </location>
</feature>
<evidence type="ECO:0000256" key="2">
    <source>
        <dbReference type="ARBA" id="ARBA00022692"/>
    </source>
</evidence>
<keyword evidence="4 6" id="KW-0472">Membrane</keyword>
<protein>
    <submittedName>
        <fullName evidence="7">Hemolysin III family protein</fullName>
    </submittedName>
</protein>
<keyword evidence="8" id="KW-1185">Reference proteome</keyword>
<dbReference type="Pfam" id="PF03006">
    <property type="entry name" value="HlyIII"/>
    <property type="match status" value="1"/>
</dbReference>
<proteinExistence type="predicted"/>
<organism evidence="7 8">
    <name type="scientific">Brachybacterium rhamnosum</name>
    <dbReference type="NCBI Taxonomy" id="173361"/>
    <lineage>
        <taxon>Bacteria</taxon>
        <taxon>Bacillati</taxon>
        <taxon>Actinomycetota</taxon>
        <taxon>Actinomycetes</taxon>
        <taxon>Micrococcales</taxon>
        <taxon>Dermabacteraceae</taxon>
        <taxon>Brachybacterium</taxon>
    </lineage>
</organism>
<evidence type="ECO:0000313" key="7">
    <source>
        <dbReference type="EMBL" id="MFD1835440.1"/>
    </source>
</evidence>
<sequence length="325" mass="33687">MSTGIRRGSASNPAVNPGDTPDGTPVGPTVAPTSGTDVEDALEGATEQPAPQAAATDVDTADAAHARAAGSPAGRAPGSGAGSETVDADIPSAEDHPWAPRTLTRAVAARARQLGITLPKPRLRGISHLAAFPAALIAGLVIVALGDSLANRLAMVVFVTTASLLFGVSATYHRGTWSPQHAIILRRFDHANIFLIIAGTYTPLAVALLEPRSAAILLTIAWAGALIGVAFRVFWTHAPRWLYVPAYVALGWIAVFYMPQFLAGGGWAVVWLLVAGGLAYTAGAVVYGLKRPNPSPAWFGFHEIFHAATLAGFACHFVAVAIAVV</sequence>
<dbReference type="RefSeq" id="WP_370297260.1">
    <property type="nucleotide sequence ID" value="NZ_BAAAIS010000002.1"/>
</dbReference>
<feature type="transmembrane region" description="Helical" evidence="6">
    <location>
        <begin position="215"/>
        <end position="235"/>
    </location>
</feature>
<keyword evidence="3 6" id="KW-1133">Transmembrane helix</keyword>
<reference evidence="8" key="1">
    <citation type="journal article" date="2019" name="Int. J. Syst. Evol. Microbiol.">
        <title>The Global Catalogue of Microorganisms (GCM) 10K type strain sequencing project: providing services to taxonomists for standard genome sequencing and annotation.</title>
        <authorList>
            <consortium name="The Broad Institute Genomics Platform"/>
            <consortium name="The Broad Institute Genome Sequencing Center for Infectious Disease"/>
            <person name="Wu L."/>
            <person name="Ma J."/>
        </authorList>
    </citation>
    <scope>NUCLEOTIDE SEQUENCE [LARGE SCALE GENOMIC DNA]</scope>
    <source>
        <strain evidence="8">JCM 11650</strain>
    </source>
</reference>
<dbReference type="PANTHER" id="PTHR20855:SF3">
    <property type="entry name" value="LD03007P"/>
    <property type="match status" value="1"/>
</dbReference>
<feature type="region of interest" description="Disordered" evidence="5">
    <location>
        <begin position="1"/>
        <end position="99"/>
    </location>
</feature>
<comment type="caution">
    <text evidence="7">The sequence shown here is derived from an EMBL/GenBank/DDBJ whole genome shotgun (WGS) entry which is preliminary data.</text>
</comment>
<feature type="transmembrane region" description="Helical" evidence="6">
    <location>
        <begin position="268"/>
        <end position="289"/>
    </location>
</feature>
<dbReference type="PANTHER" id="PTHR20855">
    <property type="entry name" value="ADIPOR/PROGESTIN RECEPTOR-RELATED"/>
    <property type="match status" value="1"/>
</dbReference>
<evidence type="ECO:0000256" key="6">
    <source>
        <dbReference type="SAM" id="Phobius"/>
    </source>
</evidence>
<accession>A0ABW4PZE6</accession>
<gene>
    <name evidence="7" type="ORF">ACFSDA_10175</name>
</gene>
<feature type="compositionally biased region" description="Low complexity" evidence="5">
    <location>
        <begin position="43"/>
        <end position="78"/>
    </location>
</feature>
<evidence type="ECO:0000256" key="5">
    <source>
        <dbReference type="SAM" id="MobiDB-lite"/>
    </source>
</evidence>
<evidence type="ECO:0000313" key="8">
    <source>
        <dbReference type="Proteomes" id="UP001597280"/>
    </source>
</evidence>
<feature type="compositionally biased region" description="Low complexity" evidence="5">
    <location>
        <begin position="17"/>
        <end position="36"/>
    </location>
</feature>